<dbReference type="PANTHER" id="PTHR43048">
    <property type="entry name" value="METHYLMALONYL-COA EPIMERASE"/>
    <property type="match status" value="1"/>
</dbReference>
<gene>
    <name evidence="3" type="ORF">BJ998_009004</name>
</gene>
<dbReference type="PANTHER" id="PTHR43048:SF5">
    <property type="entry name" value="BLR5325 PROTEIN"/>
    <property type="match status" value="1"/>
</dbReference>
<keyword evidence="1" id="KW-0479">Metal-binding</keyword>
<evidence type="ECO:0000313" key="3">
    <source>
        <dbReference type="EMBL" id="MBB5897745.1"/>
    </source>
</evidence>
<evidence type="ECO:0000313" key="4">
    <source>
        <dbReference type="Proteomes" id="UP000585638"/>
    </source>
</evidence>
<dbReference type="InterPro" id="IPR037523">
    <property type="entry name" value="VOC_core"/>
</dbReference>
<dbReference type="InterPro" id="IPR029068">
    <property type="entry name" value="Glyas_Bleomycin-R_OHBP_Dase"/>
</dbReference>
<evidence type="ECO:0000259" key="2">
    <source>
        <dbReference type="PROSITE" id="PS51819"/>
    </source>
</evidence>
<reference evidence="3 4" key="1">
    <citation type="submission" date="2020-08" db="EMBL/GenBank/DDBJ databases">
        <title>Sequencing the genomes of 1000 actinobacteria strains.</title>
        <authorList>
            <person name="Klenk H.-P."/>
        </authorList>
    </citation>
    <scope>NUCLEOTIDE SEQUENCE [LARGE SCALE GENOMIC DNA]</scope>
    <source>
        <strain evidence="3 4">DSM 43851</strain>
    </source>
</reference>
<name>A0A7W9KSB1_9PSEU</name>
<evidence type="ECO:0000256" key="1">
    <source>
        <dbReference type="ARBA" id="ARBA00022723"/>
    </source>
</evidence>
<dbReference type="SUPFAM" id="SSF54593">
    <property type="entry name" value="Glyoxalase/Bleomycin resistance protein/Dihydroxybiphenyl dioxygenase"/>
    <property type="match status" value="1"/>
</dbReference>
<dbReference type="AlphaFoldDB" id="A0A7W9KSB1"/>
<dbReference type="GO" id="GO:0051213">
    <property type="term" value="F:dioxygenase activity"/>
    <property type="evidence" value="ECO:0007669"/>
    <property type="project" value="UniProtKB-KW"/>
</dbReference>
<dbReference type="PROSITE" id="PS51819">
    <property type="entry name" value="VOC"/>
    <property type="match status" value="1"/>
</dbReference>
<dbReference type="InterPro" id="IPR051785">
    <property type="entry name" value="MMCE/EMCE_epimerase"/>
</dbReference>
<dbReference type="GO" id="GO:0016829">
    <property type="term" value="F:lyase activity"/>
    <property type="evidence" value="ECO:0007669"/>
    <property type="project" value="UniProtKB-KW"/>
</dbReference>
<keyword evidence="3" id="KW-0456">Lyase</keyword>
<keyword evidence="3" id="KW-0223">Dioxygenase</keyword>
<dbReference type="Gene3D" id="3.10.180.10">
    <property type="entry name" value="2,3-Dihydroxybiphenyl 1,2-Dioxygenase, domain 1"/>
    <property type="match status" value="1"/>
</dbReference>
<dbReference type="Proteomes" id="UP000585638">
    <property type="component" value="Unassembled WGS sequence"/>
</dbReference>
<dbReference type="Pfam" id="PF13669">
    <property type="entry name" value="Glyoxalase_4"/>
    <property type="match status" value="1"/>
</dbReference>
<dbReference type="EMBL" id="JACHIR010000003">
    <property type="protein sequence ID" value="MBB5897745.1"/>
    <property type="molecule type" value="Genomic_DNA"/>
</dbReference>
<proteinExistence type="predicted"/>
<dbReference type="GO" id="GO:0046872">
    <property type="term" value="F:metal ion binding"/>
    <property type="evidence" value="ECO:0007669"/>
    <property type="project" value="UniProtKB-KW"/>
</dbReference>
<keyword evidence="3" id="KW-0560">Oxidoreductase</keyword>
<dbReference type="GO" id="GO:0046491">
    <property type="term" value="P:L-methylmalonyl-CoA metabolic process"/>
    <property type="evidence" value="ECO:0007669"/>
    <property type="project" value="TreeGrafter"/>
</dbReference>
<comment type="caution">
    <text evidence="3">The sequence shown here is derived from an EMBL/GenBank/DDBJ whole genome shotgun (WGS) entry which is preliminary data.</text>
</comment>
<organism evidence="3 4">
    <name type="scientific">Kutzneria kofuensis</name>
    <dbReference type="NCBI Taxonomy" id="103725"/>
    <lineage>
        <taxon>Bacteria</taxon>
        <taxon>Bacillati</taxon>
        <taxon>Actinomycetota</taxon>
        <taxon>Actinomycetes</taxon>
        <taxon>Pseudonocardiales</taxon>
        <taxon>Pseudonocardiaceae</taxon>
        <taxon>Kutzneria</taxon>
    </lineage>
</organism>
<keyword evidence="4" id="KW-1185">Reference proteome</keyword>
<dbReference type="RefSeq" id="WP_184870185.1">
    <property type="nucleotide sequence ID" value="NZ_BAAAWY010000039.1"/>
</dbReference>
<feature type="domain" description="VOC" evidence="2">
    <location>
        <begin position="3"/>
        <end position="142"/>
    </location>
</feature>
<accession>A0A7W9KSB1</accession>
<sequence>MLRVDHIGVVVDDLDAVTDFFVALGFELENRWSADGEELGQIVGLSGARTEAAMVRAPDSSGKLELVKFVTPADAEGVPAAQPANRLGFRHIAIEIKDLATVVDGLRGQGFATVGEVVDFAGSYRLCYVHGPEGLIVELAEKLT</sequence>
<protein>
    <submittedName>
        <fullName evidence="3">Catechol 2,3-dioxygenase-like lactoylglutathione lyase family enzyme</fullName>
    </submittedName>
</protein>
<dbReference type="GO" id="GO:0004493">
    <property type="term" value="F:methylmalonyl-CoA epimerase activity"/>
    <property type="evidence" value="ECO:0007669"/>
    <property type="project" value="TreeGrafter"/>
</dbReference>